<reference evidence="4 6" key="2">
    <citation type="submission" date="2024-07" db="EMBL/GenBank/DDBJ databases">
        <authorList>
            <person name="Akdeniz Z."/>
        </authorList>
    </citation>
    <scope>NUCLEOTIDE SEQUENCE [LARGE SCALE GENOMIC DNA]</scope>
</reference>
<evidence type="ECO:0000259" key="1">
    <source>
        <dbReference type="SMART" id="SM00233"/>
    </source>
</evidence>
<evidence type="ECO:0000313" key="5">
    <source>
        <dbReference type="EMBL" id="CAL6036224.1"/>
    </source>
</evidence>
<dbReference type="SUPFAM" id="SSF50729">
    <property type="entry name" value="PH domain-like"/>
    <property type="match status" value="1"/>
</dbReference>
<evidence type="ECO:0000313" key="6">
    <source>
        <dbReference type="Proteomes" id="UP001642409"/>
    </source>
</evidence>
<evidence type="ECO:0000313" key="2">
    <source>
        <dbReference type="EMBL" id="CAI9954154.1"/>
    </source>
</evidence>
<evidence type="ECO:0000313" key="4">
    <source>
        <dbReference type="EMBL" id="CAL6008267.1"/>
    </source>
</evidence>
<feature type="domain" description="PH" evidence="1">
    <location>
        <begin position="16"/>
        <end position="124"/>
    </location>
</feature>
<dbReference type="SMART" id="SM00233">
    <property type="entry name" value="PH"/>
    <property type="match status" value="1"/>
</dbReference>
<dbReference type="AlphaFoldDB" id="A0AA86QXS7"/>
<dbReference type="EMBL" id="CAXDID020000133">
    <property type="protein sequence ID" value="CAL6036224.1"/>
    <property type="molecule type" value="Genomic_DNA"/>
</dbReference>
<gene>
    <name evidence="4" type="ORF">HINF_LOCUS21035</name>
    <name evidence="5" type="ORF">HINF_LOCUS36308</name>
    <name evidence="2" type="ORF">HINF_LOCUS41799</name>
    <name evidence="3" type="ORF">HINF_LOCUS50906</name>
</gene>
<dbReference type="InterPro" id="IPR001849">
    <property type="entry name" value="PH_domain"/>
</dbReference>
<organism evidence="3">
    <name type="scientific">Hexamita inflata</name>
    <dbReference type="NCBI Taxonomy" id="28002"/>
    <lineage>
        <taxon>Eukaryota</taxon>
        <taxon>Metamonada</taxon>
        <taxon>Diplomonadida</taxon>
        <taxon>Hexamitidae</taxon>
        <taxon>Hexamitinae</taxon>
        <taxon>Hexamita</taxon>
    </lineage>
</organism>
<comment type="caution">
    <text evidence="3">The sequence shown here is derived from an EMBL/GenBank/DDBJ whole genome shotgun (WGS) entry which is preliminary data.</text>
</comment>
<dbReference type="EMBL" id="CATOUU010000845">
    <property type="protein sequence ID" value="CAI9954154.1"/>
    <property type="molecule type" value="Genomic_DNA"/>
</dbReference>
<sequence>MSSYVQIYSAQELQPFDKSDHMYVMPYKNKQKQFGKHKHIVILKDAELFIFEKLSAPPKYQFPLDHCQAVAVSEDVIKLSAEVQYAGPLFKLTAKDQAEFLMLPDSFEKQFEWVQTLLNYSENYKIYLKHKINANTADEKPCVRVMILLPSEAEQLKLVAQQILMNLARVQHVTIDEEGVVDVYGQVISPIGVLDALECAGFQPQLLSLYNGM</sequence>
<reference evidence="3" key="1">
    <citation type="submission" date="2023-06" db="EMBL/GenBank/DDBJ databases">
        <authorList>
            <person name="Kurt Z."/>
        </authorList>
    </citation>
    <scope>NUCLEOTIDE SEQUENCE</scope>
</reference>
<proteinExistence type="predicted"/>
<protein>
    <submittedName>
        <fullName evidence="3">Pleckstrin homology domain-containing protein</fullName>
    </submittedName>
    <submittedName>
        <fullName evidence="4">Pleckstrin_homology domain-containing protein</fullName>
    </submittedName>
</protein>
<keyword evidence="6" id="KW-1185">Reference proteome</keyword>
<accession>A0AA86QXS7</accession>
<evidence type="ECO:0000313" key="3">
    <source>
        <dbReference type="EMBL" id="CAI9963261.1"/>
    </source>
</evidence>
<dbReference type="EMBL" id="CATOUU010000967">
    <property type="protein sequence ID" value="CAI9963261.1"/>
    <property type="molecule type" value="Genomic_DNA"/>
</dbReference>
<dbReference type="Proteomes" id="UP001642409">
    <property type="component" value="Unassembled WGS sequence"/>
</dbReference>
<dbReference type="EMBL" id="CAXDID020000057">
    <property type="protein sequence ID" value="CAL6008267.1"/>
    <property type="molecule type" value="Genomic_DNA"/>
</dbReference>
<name>A0AA86QXS7_9EUKA</name>